<gene>
    <name evidence="9" type="ORF">SteCoe_19573</name>
</gene>
<dbReference type="PANTHER" id="PTHR47966">
    <property type="entry name" value="BETA-SITE APP-CLEAVING ENZYME, ISOFORM A-RELATED"/>
    <property type="match status" value="1"/>
</dbReference>
<evidence type="ECO:0000256" key="5">
    <source>
        <dbReference type="PIRSR" id="PIRSR601461-2"/>
    </source>
</evidence>
<dbReference type="InterPro" id="IPR001461">
    <property type="entry name" value="Aspartic_peptidase_A1"/>
</dbReference>
<dbReference type="Gene3D" id="2.40.70.10">
    <property type="entry name" value="Acid Proteases"/>
    <property type="match status" value="2"/>
</dbReference>
<dbReference type="SUPFAM" id="SSF50630">
    <property type="entry name" value="Acid proteases"/>
    <property type="match status" value="1"/>
</dbReference>
<evidence type="ECO:0000256" key="4">
    <source>
        <dbReference type="ARBA" id="ARBA00022801"/>
    </source>
</evidence>
<protein>
    <recommendedName>
        <fullName evidence="8">Peptidase A1 domain-containing protein</fullName>
    </recommendedName>
</protein>
<evidence type="ECO:0000256" key="2">
    <source>
        <dbReference type="ARBA" id="ARBA00022670"/>
    </source>
</evidence>
<feature type="signal peptide" evidence="7">
    <location>
        <begin position="1"/>
        <end position="16"/>
    </location>
</feature>
<dbReference type="PRINTS" id="PR00792">
    <property type="entry name" value="PEPSIN"/>
</dbReference>
<dbReference type="Proteomes" id="UP000187209">
    <property type="component" value="Unassembled WGS sequence"/>
</dbReference>
<keyword evidence="5" id="KW-1015">Disulfide bond</keyword>
<name>A0A1R2BTS5_9CILI</name>
<evidence type="ECO:0000259" key="8">
    <source>
        <dbReference type="PROSITE" id="PS51767"/>
    </source>
</evidence>
<comment type="caution">
    <text evidence="9">The sequence shown here is derived from an EMBL/GenBank/DDBJ whole genome shotgun (WGS) entry which is preliminary data.</text>
</comment>
<keyword evidence="6" id="KW-1133">Transmembrane helix</keyword>
<dbReference type="GO" id="GO:0006508">
    <property type="term" value="P:proteolysis"/>
    <property type="evidence" value="ECO:0007669"/>
    <property type="project" value="UniProtKB-KW"/>
</dbReference>
<dbReference type="Pfam" id="PF00026">
    <property type="entry name" value="Asp"/>
    <property type="match status" value="1"/>
</dbReference>
<dbReference type="EMBL" id="MPUH01000433">
    <property type="protein sequence ID" value="OMJ80212.1"/>
    <property type="molecule type" value="Genomic_DNA"/>
</dbReference>
<feature type="domain" description="Peptidase A1" evidence="8">
    <location>
        <begin position="50"/>
        <end position="359"/>
    </location>
</feature>
<sequence length="403" mass="45505">MLLLFLIALIFSSALKIPLHLTQSPTSLSYTKQSSTLISQPILEKLNWFLVIPISIGTPGQEISLLIDTLYPYSWVAGTNSYNSKIPYFNSSVSSSYYNLSIPFSIIFSDPGVLEQYIGSLSTETFMISNISAYNQVFLLAEMFINATAIYNNGFIGFGYKSFAQNYSTLVENLKSQKQISRAIFSFYINNLASWEEKLMLIGEVAEKYVKVSGTDVQIVKNSSTWTVIIDSVTIGDIVIDQNVIAEMIISKYYIFAPIESVNVLVDYIKSKVKSCTVYTNQSPVCVCNENDLEEFPDIVFTFNGTEFLLDAGSYISKESTKCSLLIFPNEGSSWILGNVFFNQYYVVHDYDNDKIIIFHEPSEKSYIYEFIGACAVVFVVLVAIFIMKKKDSHNSHRYMSME</sequence>
<keyword evidence="6" id="KW-0472">Membrane</keyword>
<keyword evidence="3" id="KW-0064">Aspartyl protease</keyword>
<dbReference type="CDD" id="cd05471">
    <property type="entry name" value="pepsin_like"/>
    <property type="match status" value="1"/>
</dbReference>
<dbReference type="PROSITE" id="PS51767">
    <property type="entry name" value="PEPTIDASE_A1"/>
    <property type="match status" value="1"/>
</dbReference>
<dbReference type="GO" id="GO:0004190">
    <property type="term" value="F:aspartic-type endopeptidase activity"/>
    <property type="evidence" value="ECO:0007669"/>
    <property type="project" value="UniProtKB-KW"/>
</dbReference>
<feature type="chain" id="PRO_5013385798" description="Peptidase A1 domain-containing protein" evidence="7">
    <location>
        <begin position="17"/>
        <end position="403"/>
    </location>
</feature>
<feature type="disulfide bond" evidence="5">
    <location>
        <begin position="288"/>
        <end position="323"/>
    </location>
</feature>
<dbReference type="OrthoDB" id="294431at2759"/>
<evidence type="ECO:0000256" key="7">
    <source>
        <dbReference type="SAM" id="SignalP"/>
    </source>
</evidence>
<keyword evidence="2" id="KW-0645">Protease</keyword>
<accession>A0A1R2BTS5</accession>
<organism evidence="9 10">
    <name type="scientific">Stentor coeruleus</name>
    <dbReference type="NCBI Taxonomy" id="5963"/>
    <lineage>
        <taxon>Eukaryota</taxon>
        <taxon>Sar</taxon>
        <taxon>Alveolata</taxon>
        <taxon>Ciliophora</taxon>
        <taxon>Postciliodesmatophora</taxon>
        <taxon>Heterotrichea</taxon>
        <taxon>Heterotrichida</taxon>
        <taxon>Stentoridae</taxon>
        <taxon>Stentor</taxon>
    </lineage>
</organism>
<evidence type="ECO:0000313" key="10">
    <source>
        <dbReference type="Proteomes" id="UP000187209"/>
    </source>
</evidence>
<evidence type="ECO:0000256" key="1">
    <source>
        <dbReference type="ARBA" id="ARBA00007447"/>
    </source>
</evidence>
<feature type="transmembrane region" description="Helical" evidence="6">
    <location>
        <begin position="367"/>
        <end position="388"/>
    </location>
</feature>
<keyword evidence="7" id="KW-0732">Signal</keyword>
<keyword evidence="6" id="KW-0812">Transmembrane</keyword>
<reference evidence="9 10" key="1">
    <citation type="submission" date="2016-11" db="EMBL/GenBank/DDBJ databases">
        <title>The macronuclear genome of Stentor coeruleus: a giant cell with tiny introns.</title>
        <authorList>
            <person name="Slabodnick M."/>
            <person name="Ruby J.G."/>
            <person name="Reiff S.B."/>
            <person name="Swart E.C."/>
            <person name="Gosai S."/>
            <person name="Prabakaran S."/>
            <person name="Witkowska E."/>
            <person name="Larue G.E."/>
            <person name="Fisher S."/>
            <person name="Freeman R.M."/>
            <person name="Gunawardena J."/>
            <person name="Chu W."/>
            <person name="Stover N.A."/>
            <person name="Gregory B.D."/>
            <person name="Nowacki M."/>
            <person name="Derisi J."/>
            <person name="Roy S.W."/>
            <person name="Marshall W.F."/>
            <person name="Sood P."/>
        </authorList>
    </citation>
    <scope>NUCLEOTIDE SEQUENCE [LARGE SCALE GENOMIC DNA]</scope>
    <source>
        <strain evidence="9">WM001</strain>
    </source>
</reference>
<proteinExistence type="inferred from homology"/>
<comment type="similarity">
    <text evidence="1">Belongs to the peptidase A1 family.</text>
</comment>
<evidence type="ECO:0000313" key="9">
    <source>
        <dbReference type="EMBL" id="OMJ80212.1"/>
    </source>
</evidence>
<dbReference type="AlphaFoldDB" id="A0A1R2BTS5"/>
<keyword evidence="4" id="KW-0378">Hydrolase</keyword>
<keyword evidence="10" id="KW-1185">Reference proteome</keyword>
<dbReference type="InterPro" id="IPR021109">
    <property type="entry name" value="Peptidase_aspartic_dom_sf"/>
</dbReference>
<evidence type="ECO:0000256" key="6">
    <source>
        <dbReference type="SAM" id="Phobius"/>
    </source>
</evidence>
<dbReference type="InterPro" id="IPR034164">
    <property type="entry name" value="Pepsin-like_dom"/>
</dbReference>
<evidence type="ECO:0000256" key="3">
    <source>
        <dbReference type="ARBA" id="ARBA00022750"/>
    </source>
</evidence>
<dbReference type="InterPro" id="IPR033121">
    <property type="entry name" value="PEPTIDASE_A1"/>
</dbReference>
<dbReference type="PANTHER" id="PTHR47966:SF51">
    <property type="entry name" value="BETA-SITE APP-CLEAVING ENZYME, ISOFORM A-RELATED"/>
    <property type="match status" value="1"/>
</dbReference>